<feature type="transmembrane region" description="Helical" evidence="6">
    <location>
        <begin position="490"/>
        <end position="509"/>
    </location>
</feature>
<evidence type="ECO:0000256" key="6">
    <source>
        <dbReference type="SAM" id="Phobius"/>
    </source>
</evidence>
<evidence type="ECO:0000256" key="1">
    <source>
        <dbReference type="ARBA" id="ARBA00004141"/>
    </source>
</evidence>
<dbReference type="Gene3D" id="1.20.1250.20">
    <property type="entry name" value="MFS general substrate transporter like domains"/>
    <property type="match status" value="1"/>
</dbReference>
<evidence type="ECO:0000256" key="7">
    <source>
        <dbReference type="SAM" id="SignalP"/>
    </source>
</evidence>
<evidence type="ECO:0000313" key="9">
    <source>
        <dbReference type="Proteomes" id="UP000193467"/>
    </source>
</evidence>
<sequence length="519" mass="54694">MSQRLVLVFATVAALSAGTNYAFSSWAPQLAARLHLTSTQTNLVGASGNAGVYLSGPLLGILVDRKGPRLALVVAAVSLFIGYICLHAMYDGGEEGIYATWGVGGLALAEMMTGIGSSAGLSGAVNGVSKSFSSKKRGSAMAVVVAGFGLSAFFYSTLSHASVSSDDPTSAFLLLLTFGTGLSMLLGAIFVRPVLHLNPPRGRYLAIEDADASPLSRTNSPSPSVEHLADELLGVGEVDSRESYFGEEGDEVHHERRRRELSKERESASDALDINGRELLGSVDFWLMFAFLGLCSGVGLMYLNNLGTITITLASLADMDPRAVAASQAHLVSLLSICNCLGRLAAGFSSDFMTHHCPSHMRFARIWWYVPTAVLFTLSQLVGSNVNSVEGWRGLGAPTALTGFAYGTLFAISPVICLERFGLRSFGLNNGLLTLAPSVFGNLANMAFGLVYDSNVDWSGQEGNSALRKRAGGAAVEHVCKLGPACFARAFQLTIVMSVCAVAVAVTLGSRRTMKGAHA</sequence>
<feature type="transmembrane region" description="Helical" evidence="6">
    <location>
        <begin position="140"/>
        <end position="158"/>
    </location>
</feature>
<dbReference type="InterPro" id="IPR011701">
    <property type="entry name" value="MFS"/>
</dbReference>
<feature type="transmembrane region" description="Helical" evidence="6">
    <location>
        <begin position="70"/>
        <end position="90"/>
    </location>
</feature>
<feature type="transmembrane region" description="Helical" evidence="6">
    <location>
        <begin position="430"/>
        <end position="452"/>
    </location>
</feature>
<dbReference type="PANTHER" id="PTHR21576">
    <property type="entry name" value="UNCHARACTERIZED NODULIN-LIKE PROTEIN"/>
    <property type="match status" value="1"/>
</dbReference>
<keyword evidence="9" id="KW-1185">Reference proteome</keyword>
<organism evidence="8 9">
    <name type="scientific">Leucosporidium creatinivorum</name>
    <dbReference type="NCBI Taxonomy" id="106004"/>
    <lineage>
        <taxon>Eukaryota</taxon>
        <taxon>Fungi</taxon>
        <taxon>Dikarya</taxon>
        <taxon>Basidiomycota</taxon>
        <taxon>Pucciniomycotina</taxon>
        <taxon>Microbotryomycetes</taxon>
        <taxon>Leucosporidiales</taxon>
        <taxon>Leucosporidium</taxon>
    </lineage>
</organism>
<keyword evidence="2 6" id="KW-0812">Transmembrane</keyword>
<comment type="caution">
    <text evidence="8">The sequence shown here is derived from an EMBL/GenBank/DDBJ whole genome shotgun (WGS) entry which is preliminary data.</text>
</comment>
<feature type="region of interest" description="Disordered" evidence="5">
    <location>
        <begin position="246"/>
        <end position="267"/>
    </location>
</feature>
<feature type="transmembrane region" description="Helical" evidence="6">
    <location>
        <begin position="395"/>
        <end position="418"/>
    </location>
</feature>
<dbReference type="SUPFAM" id="SSF103473">
    <property type="entry name" value="MFS general substrate transporter"/>
    <property type="match status" value="1"/>
</dbReference>
<name>A0A1Y2EVK6_9BASI</name>
<feature type="transmembrane region" description="Helical" evidence="6">
    <location>
        <begin position="43"/>
        <end position="63"/>
    </location>
</feature>
<dbReference type="OrthoDB" id="410267at2759"/>
<feature type="transmembrane region" description="Helical" evidence="6">
    <location>
        <begin position="366"/>
        <end position="383"/>
    </location>
</feature>
<accession>A0A1Y2EVK6</accession>
<feature type="transmembrane region" description="Helical" evidence="6">
    <location>
        <begin position="285"/>
        <end position="303"/>
    </location>
</feature>
<dbReference type="PANTHER" id="PTHR21576:SF160">
    <property type="entry name" value="NODULIN-LIKE DOMAIN-CONTAINING PROTEIN"/>
    <property type="match status" value="1"/>
</dbReference>
<dbReference type="GO" id="GO:0000329">
    <property type="term" value="C:fungal-type vacuole membrane"/>
    <property type="evidence" value="ECO:0007669"/>
    <property type="project" value="TreeGrafter"/>
</dbReference>
<dbReference type="AlphaFoldDB" id="A0A1Y2EVK6"/>
<keyword evidence="3 6" id="KW-1133">Transmembrane helix</keyword>
<evidence type="ECO:0000256" key="2">
    <source>
        <dbReference type="ARBA" id="ARBA00022692"/>
    </source>
</evidence>
<protein>
    <submittedName>
        <fullName evidence="8">Major facilitator superfamily domain-containing protein</fullName>
    </submittedName>
</protein>
<dbReference type="EMBL" id="MCGR01000037">
    <property type="protein sequence ID" value="ORY75631.1"/>
    <property type="molecule type" value="Genomic_DNA"/>
</dbReference>
<gene>
    <name evidence="8" type="ORF">BCR35DRAFT_353542</name>
</gene>
<evidence type="ECO:0000313" key="8">
    <source>
        <dbReference type="EMBL" id="ORY75631.1"/>
    </source>
</evidence>
<evidence type="ECO:0000256" key="5">
    <source>
        <dbReference type="SAM" id="MobiDB-lite"/>
    </source>
</evidence>
<dbReference type="Pfam" id="PF07690">
    <property type="entry name" value="MFS_1"/>
    <property type="match status" value="1"/>
</dbReference>
<feature type="chain" id="PRO_5012802024" evidence="7">
    <location>
        <begin position="19"/>
        <end position="519"/>
    </location>
</feature>
<evidence type="ECO:0000256" key="4">
    <source>
        <dbReference type="ARBA" id="ARBA00023136"/>
    </source>
</evidence>
<dbReference type="InParanoid" id="A0A1Y2EVK6"/>
<dbReference type="InterPro" id="IPR036259">
    <property type="entry name" value="MFS_trans_sf"/>
</dbReference>
<comment type="subcellular location">
    <subcellularLocation>
        <location evidence="1">Membrane</location>
        <topology evidence="1">Multi-pass membrane protein</topology>
    </subcellularLocation>
</comment>
<keyword evidence="7" id="KW-0732">Signal</keyword>
<reference evidence="8 9" key="1">
    <citation type="submission" date="2016-07" db="EMBL/GenBank/DDBJ databases">
        <title>Pervasive Adenine N6-methylation of Active Genes in Fungi.</title>
        <authorList>
            <consortium name="DOE Joint Genome Institute"/>
            <person name="Mondo S.J."/>
            <person name="Dannebaum R.O."/>
            <person name="Kuo R.C."/>
            <person name="Labutti K."/>
            <person name="Haridas S."/>
            <person name="Kuo A."/>
            <person name="Salamov A."/>
            <person name="Ahrendt S.R."/>
            <person name="Lipzen A."/>
            <person name="Sullivan W."/>
            <person name="Andreopoulos W.B."/>
            <person name="Clum A."/>
            <person name="Lindquist E."/>
            <person name="Daum C."/>
            <person name="Ramamoorthy G.K."/>
            <person name="Gryganskyi A."/>
            <person name="Culley D."/>
            <person name="Magnuson J.K."/>
            <person name="James T.Y."/>
            <person name="O'Malley M.A."/>
            <person name="Stajich J.E."/>
            <person name="Spatafora J.W."/>
            <person name="Visel A."/>
            <person name="Grigoriev I.V."/>
        </authorList>
    </citation>
    <scope>NUCLEOTIDE SEQUENCE [LARGE SCALE GENOMIC DNA]</scope>
    <source>
        <strain evidence="8 9">62-1032</strain>
    </source>
</reference>
<evidence type="ECO:0000256" key="3">
    <source>
        <dbReference type="ARBA" id="ARBA00022989"/>
    </source>
</evidence>
<dbReference type="STRING" id="106004.A0A1Y2EVK6"/>
<feature type="transmembrane region" description="Helical" evidence="6">
    <location>
        <begin position="96"/>
        <end position="119"/>
    </location>
</feature>
<dbReference type="GO" id="GO:0022857">
    <property type="term" value="F:transmembrane transporter activity"/>
    <property type="evidence" value="ECO:0007669"/>
    <property type="project" value="InterPro"/>
</dbReference>
<dbReference type="Proteomes" id="UP000193467">
    <property type="component" value="Unassembled WGS sequence"/>
</dbReference>
<feature type="transmembrane region" description="Helical" evidence="6">
    <location>
        <begin position="323"/>
        <end position="345"/>
    </location>
</feature>
<keyword evidence="4 6" id="KW-0472">Membrane</keyword>
<proteinExistence type="predicted"/>
<feature type="transmembrane region" description="Helical" evidence="6">
    <location>
        <begin position="170"/>
        <end position="191"/>
    </location>
</feature>
<feature type="signal peptide" evidence="7">
    <location>
        <begin position="1"/>
        <end position="18"/>
    </location>
</feature>